<gene>
    <name evidence="1" type="ORF">BGZ80_006862</name>
</gene>
<name>A0A9P6MFU2_9FUNG</name>
<dbReference type="EMBL" id="JAAAID010003417">
    <property type="protein sequence ID" value="KAF9998090.1"/>
    <property type="molecule type" value="Genomic_DNA"/>
</dbReference>
<protein>
    <submittedName>
        <fullName evidence="1">Uncharacterized protein</fullName>
    </submittedName>
</protein>
<evidence type="ECO:0000313" key="1">
    <source>
        <dbReference type="EMBL" id="KAF9998090.1"/>
    </source>
</evidence>
<comment type="caution">
    <text evidence="1">The sequence shown here is derived from an EMBL/GenBank/DDBJ whole genome shotgun (WGS) entry which is preliminary data.</text>
</comment>
<evidence type="ECO:0000313" key="2">
    <source>
        <dbReference type="Proteomes" id="UP000703661"/>
    </source>
</evidence>
<dbReference type="Proteomes" id="UP000703661">
    <property type="component" value="Unassembled WGS sequence"/>
</dbReference>
<proteinExistence type="predicted"/>
<reference evidence="1" key="1">
    <citation type="journal article" date="2020" name="Fungal Divers.">
        <title>Resolving the Mortierellaceae phylogeny through synthesis of multi-gene phylogenetics and phylogenomics.</title>
        <authorList>
            <person name="Vandepol N."/>
            <person name="Liber J."/>
            <person name="Desiro A."/>
            <person name="Na H."/>
            <person name="Kennedy M."/>
            <person name="Barry K."/>
            <person name="Grigoriev I.V."/>
            <person name="Miller A.N."/>
            <person name="O'Donnell K."/>
            <person name="Stajich J.E."/>
            <person name="Bonito G."/>
        </authorList>
    </citation>
    <scope>NUCLEOTIDE SEQUENCE</scope>
    <source>
        <strain evidence="1">NRRL 2769</strain>
    </source>
</reference>
<sequence length="124" mass="13927">MCSLPDAFLTRRMDVLLGRNSALIEAHFIPLFACFIVQVSSFRPNGILDLADPESSWLCFHLYETFTTSLPTGFVILISTGQPTPTDSRPMDKFVGFLCLLQLNRKLQSFRFGAPTEPPKRMGL</sequence>
<dbReference type="AlphaFoldDB" id="A0A9P6MFU2"/>
<organism evidence="1 2">
    <name type="scientific">Entomortierella chlamydospora</name>
    <dbReference type="NCBI Taxonomy" id="101097"/>
    <lineage>
        <taxon>Eukaryota</taxon>
        <taxon>Fungi</taxon>
        <taxon>Fungi incertae sedis</taxon>
        <taxon>Mucoromycota</taxon>
        <taxon>Mortierellomycotina</taxon>
        <taxon>Mortierellomycetes</taxon>
        <taxon>Mortierellales</taxon>
        <taxon>Mortierellaceae</taxon>
        <taxon>Entomortierella</taxon>
    </lineage>
</organism>
<accession>A0A9P6MFU2</accession>
<keyword evidence="2" id="KW-1185">Reference proteome</keyword>